<gene>
    <name evidence="1" type="ORF">JW646_18490</name>
</gene>
<organism evidence="1 2">
    <name type="scientific">Terrisporobacter hibernicus</name>
    <dbReference type="NCBI Taxonomy" id="2813371"/>
    <lineage>
        <taxon>Bacteria</taxon>
        <taxon>Bacillati</taxon>
        <taxon>Bacillota</taxon>
        <taxon>Clostridia</taxon>
        <taxon>Peptostreptococcales</taxon>
        <taxon>Peptostreptococcaceae</taxon>
        <taxon>Terrisporobacter</taxon>
    </lineage>
</organism>
<dbReference type="EMBL" id="CP081135">
    <property type="protein sequence ID" value="UEL47583.1"/>
    <property type="molecule type" value="Genomic_DNA"/>
</dbReference>
<dbReference type="AlphaFoldDB" id="A0AAX2ZE77"/>
<accession>A0AAX2ZE77</accession>
<reference evidence="1 2" key="1">
    <citation type="journal article" date="2023" name="Int. J. Syst. Evol. Microbiol.">
        <title>Terrisporobacter hibernicus sp. nov., isolated from bovine faeces in Northern Ireland.</title>
        <authorList>
            <person name="Mitchell M."/>
            <person name="Nguyen S.V."/>
            <person name="Connor M."/>
            <person name="Fairley D.J."/>
            <person name="Donoghue O."/>
            <person name="Marshall H."/>
            <person name="Koolman L."/>
            <person name="McMullan G."/>
            <person name="Schaffer K.E."/>
            <person name="McGrath J.W."/>
            <person name="Fanning S."/>
        </authorList>
    </citation>
    <scope>NUCLEOTIDE SEQUENCE [LARGE SCALE GENOMIC DNA]</scope>
    <source>
        <strain evidence="1 2">MCA3</strain>
    </source>
</reference>
<dbReference type="RefSeq" id="WP_228415957.1">
    <property type="nucleotide sequence ID" value="NZ_CP081135.1"/>
</dbReference>
<evidence type="ECO:0008006" key="3">
    <source>
        <dbReference type="Google" id="ProtNLM"/>
    </source>
</evidence>
<proteinExistence type="predicted"/>
<keyword evidence="2" id="KW-1185">Reference proteome</keyword>
<sequence length="129" mass="15146">MSINVNLIKIQVDNAIKNYGTDIKILRDIYEEDENECEVLKESMKYISTIKGIIDNSSNNKDNKINDRQGVIKLDIKPSLYIPYESNSILQENDYIEIDGVYYRVEILKDLVHYNLLYEIPLERVELNE</sequence>
<evidence type="ECO:0000313" key="2">
    <source>
        <dbReference type="Proteomes" id="UP001198983"/>
    </source>
</evidence>
<evidence type="ECO:0000313" key="1">
    <source>
        <dbReference type="EMBL" id="UEL47583.1"/>
    </source>
</evidence>
<dbReference type="KEGG" id="tem:JW646_18490"/>
<name>A0AAX2ZE77_9FIRM</name>
<dbReference type="Proteomes" id="UP001198983">
    <property type="component" value="Chromosome"/>
</dbReference>
<protein>
    <recommendedName>
        <fullName evidence="3">Phage portal protein</fullName>
    </recommendedName>
</protein>